<dbReference type="AlphaFoldDB" id="A0A0C1DEF1"/>
<dbReference type="OrthoDB" id="9883378at2"/>
<evidence type="ECO:0000313" key="1">
    <source>
        <dbReference type="EMBL" id="KIA92330.1"/>
    </source>
</evidence>
<keyword evidence="2" id="KW-1185">Reference proteome</keyword>
<gene>
    <name evidence="1" type="ORF">OC25_16725</name>
</gene>
<accession>A0A0C1DEF1</accession>
<dbReference type="RefSeq" id="WP_039478368.1">
    <property type="nucleotide sequence ID" value="NZ_JSYN01000020.1"/>
</dbReference>
<reference evidence="1 2" key="1">
    <citation type="submission" date="2014-10" db="EMBL/GenBank/DDBJ databases">
        <title>Pedobacter Kyungheensis.</title>
        <authorList>
            <person name="Anderson B.M."/>
            <person name="Newman J.D."/>
        </authorList>
    </citation>
    <scope>NUCLEOTIDE SEQUENCE [LARGE SCALE GENOMIC DNA]</scope>
    <source>
        <strain evidence="1 2">KACC 16221</strain>
    </source>
</reference>
<evidence type="ECO:0000313" key="2">
    <source>
        <dbReference type="Proteomes" id="UP000031246"/>
    </source>
</evidence>
<organism evidence="1 2">
    <name type="scientific">Pedobacter kyungheensis</name>
    <dbReference type="NCBI Taxonomy" id="1069985"/>
    <lineage>
        <taxon>Bacteria</taxon>
        <taxon>Pseudomonadati</taxon>
        <taxon>Bacteroidota</taxon>
        <taxon>Sphingobacteriia</taxon>
        <taxon>Sphingobacteriales</taxon>
        <taxon>Sphingobacteriaceae</taxon>
        <taxon>Pedobacter</taxon>
    </lineage>
</organism>
<name>A0A0C1DEF1_9SPHI</name>
<dbReference type="EMBL" id="JSYN01000020">
    <property type="protein sequence ID" value="KIA92330.1"/>
    <property type="molecule type" value="Genomic_DNA"/>
</dbReference>
<dbReference type="Proteomes" id="UP000031246">
    <property type="component" value="Unassembled WGS sequence"/>
</dbReference>
<protein>
    <submittedName>
        <fullName evidence="1">Uncharacterized protein</fullName>
    </submittedName>
</protein>
<comment type="caution">
    <text evidence="1">The sequence shown here is derived from an EMBL/GenBank/DDBJ whole genome shotgun (WGS) entry which is preliminary data.</text>
</comment>
<sequence>MSNLDVVVHSNKRVSIMDSLHPIDVSESKWDSLFQFLLNNSETVYFYGLRVLVTNEELFNTIGFAAERILINENYNRIFFRLKTANVLLNRSLIRTLWLFFETASLVFLIDRDCEDILLKSSSRNILIKDNITQIDGCFFVYQGVESNVLWVESDQDFSNVVSNLKR</sequence>
<proteinExistence type="predicted"/>